<dbReference type="Gene3D" id="3.40.630.30">
    <property type="match status" value="1"/>
</dbReference>
<sequence length="183" mass="20253">MGARLATRDTTKEDATATMALTIRRLTTADAAEFHALRQEGFRLHEREFRFAPEDEAHLTLAEVAARLARDFAVGAFEGESLEGVAGLAGFAGVKTKHKALLWGMYLRARHRGAGGADALMAALMEHARGTYEIVTLTVMRDNERARRFYERWGFAIYGVEPASVKTAEGAYLDEALMALRFD</sequence>
<dbReference type="GO" id="GO:0016747">
    <property type="term" value="F:acyltransferase activity, transferring groups other than amino-acyl groups"/>
    <property type="evidence" value="ECO:0007669"/>
    <property type="project" value="InterPro"/>
</dbReference>
<dbReference type="OrthoDB" id="336415at2"/>
<evidence type="ECO:0000313" key="4">
    <source>
        <dbReference type="EMBL" id="PWB95940.1"/>
    </source>
</evidence>
<evidence type="ECO:0000313" key="7">
    <source>
        <dbReference type="Proteomes" id="UP000316781"/>
    </source>
</evidence>
<keyword evidence="1 4" id="KW-0808">Transferase</keyword>
<evidence type="ECO:0000256" key="2">
    <source>
        <dbReference type="ARBA" id="ARBA00023315"/>
    </source>
</evidence>
<evidence type="ECO:0000256" key="1">
    <source>
        <dbReference type="ARBA" id="ARBA00022679"/>
    </source>
</evidence>
<dbReference type="SUPFAM" id="SSF55729">
    <property type="entry name" value="Acyl-CoA N-acyltransferases (Nat)"/>
    <property type="match status" value="1"/>
</dbReference>
<reference evidence="4" key="2">
    <citation type="submission" date="2018-02" db="EMBL/GenBank/DDBJ databases">
        <authorList>
            <person name="Cohen D.B."/>
            <person name="Kent A.D."/>
        </authorList>
    </citation>
    <scope>NUCLEOTIDE SEQUENCE</scope>
    <source>
        <strain evidence="4">DSM 17706</strain>
    </source>
</reference>
<name>A0A2U1SWE6_METSR</name>
<gene>
    <name evidence="4" type="ORF">C5689_01110</name>
    <name evidence="5" type="ORF">FM996_09545</name>
</gene>
<dbReference type="Pfam" id="PF00583">
    <property type="entry name" value="Acetyltransf_1"/>
    <property type="match status" value="1"/>
</dbReference>
<evidence type="ECO:0000259" key="3">
    <source>
        <dbReference type="PROSITE" id="PS51186"/>
    </source>
</evidence>
<keyword evidence="2" id="KW-0012">Acyltransferase</keyword>
<dbReference type="EMBL" id="VJMF01000038">
    <property type="protein sequence ID" value="TRL34516.1"/>
    <property type="molecule type" value="Genomic_DNA"/>
</dbReference>
<evidence type="ECO:0000313" key="5">
    <source>
        <dbReference type="EMBL" id="TRL34516.1"/>
    </source>
</evidence>
<comment type="caution">
    <text evidence="4">The sequence shown here is derived from an EMBL/GenBank/DDBJ whole genome shotgun (WGS) entry which is preliminary data.</text>
</comment>
<feature type="domain" description="N-acetyltransferase" evidence="3">
    <location>
        <begin position="21"/>
        <end position="183"/>
    </location>
</feature>
<keyword evidence="6" id="KW-1185">Reference proteome</keyword>
<dbReference type="InterPro" id="IPR016181">
    <property type="entry name" value="Acyl_CoA_acyltransferase"/>
</dbReference>
<reference evidence="4 6" key="1">
    <citation type="journal article" date="2018" name="Appl. Microbiol. Biotechnol.">
        <title>Co-cultivation of the strictly anaerobic methanogen Methanosarcina barkeri with aerobic methanotrophs in an oxygen-limited membrane bioreactor.</title>
        <authorList>
            <person name="In 't Zandt M.H."/>
            <person name="van den Bosch T.J.M."/>
            <person name="Rijkers R."/>
            <person name="van Kessel M.A.H.J."/>
            <person name="Jetten M.S.M."/>
            <person name="Welte C.U."/>
        </authorList>
    </citation>
    <scope>NUCLEOTIDE SEQUENCE [LARGE SCALE GENOMIC DNA]</scope>
    <source>
        <strain evidence="4 6">DSM 17706</strain>
    </source>
</reference>
<dbReference type="InterPro" id="IPR000182">
    <property type="entry name" value="GNAT_dom"/>
</dbReference>
<dbReference type="PROSITE" id="PS51186">
    <property type="entry name" value="GNAT"/>
    <property type="match status" value="1"/>
</dbReference>
<dbReference type="Proteomes" id="UP000316781">
    <property type="component" value="Unassembled WGS sequence"/>
</dbReference>
<proteinExistence type="predicted"/>
<dbReference type="InterPro" id="IPR050832">
    <property type="entry name" value="Bact_Acetyltransf"/>
</dbReference>
<dbReference type="AlphaFoldDB" id="A0A2U1SWE6"/>
<dbReference type="PANTHER" id="PTHR43877">
    <property type="entry name" value="AMINOALKYLPHOSPHONATE N-ACETYLTRANSFERASE-RELATED-RELATED"/>
    <property type="match status" value="1"/>
</dbReference>
<accession>A0A2U1SWE6</accession>
<dbReference type="Proteomes" id="UP000245137">
    <property type="component" value="Unassembled WGS sequence"/>
</dbReference>
<dbReference type="EMBL" id="PUIV01000001">
    <property type="protein sequence ID" value="PWB95940.1"/>
    <property type="molecule type" value="Genomic_DNA"/>
</dbReference>
<evidence type="ECO:0000313" key="6">
    <source>
        <dbReference type="Proteomes" id="UP000245137"/>
    </source>
</evidence>
<reference evidence="5 7" key="3">
    <citation type="submission" date="2019-07" db="EMBL/GenBank/DDBJ databases">
        <title>Ln-dependent methylotrophs.</title>
        <authorList>
            <person name="Tani A."/>
        </authorList>
    </citation>
    <scope>NUCLEOTIDE SEQUENCE [LARGE SCALE GENOMIC DNA]</scope>
    <source>
        <strain evidence="5 7">SM89A</strain>
    </source>
</reference>
<organism evidence="4 6">
    <name type="scientific">Methylosinus sporium</name>
    <dbReference type="NCBI Taxonomy" id="428"/>
    <lineage>
        <taxon>Bacteria</taxon>
        <taxon>Pseudomonadati</taxon>
        <taxon>Pseudomonadota</taxon>
        <taxon>Alphaproteobacteria</taxon>
        <taxon>Hyphomicrobiales</taxon>
        <taxon>Methylocystaceae</taxon>
        <taxon>Methylosinus</taxon>
    </lineage>
</organism>
<protein>
    <submittedName>
        <fullName evidence="4">GNAT family N-acetyltransferase</fullName>
    </submittedName>
</protein>